<dbReference type="GeneID" id="70684958"/>
<sequence>MDITDIPDDAYAGEESPPDIDELESPESLLKSGPIRERVLNVVTGLRTPTKVSDIADLADCDTETARDYLEWFDEMGMVHRHDGRPVRYERNDAYFQWRRIDRIREDYSTQEIVETLSDTLEQIEDYREQFDANDPNGVSLLEASRDISTEDAWEALSEWKTLERRAALLDAARRDHPASGSTTGHIDA</sequence>
<protein>
    <submittedName>
        <fullName evidence="2">Transcriptional regulator containing HTH domain,ArsR family</fullName>
    </submittedName>
</protein>
<feature type="region of interest" description="Disordered" evidence="1">
    <location>
        <begin position="1"/>
        <end position="31"/>
    </location>
</feature>
<name>A0A897MX98_9EURY</name>
<keyword evidence="3" id="KW-1185">Reference proteome</keyword>
<evidence type="ECO:0000256" key="1">
    <source>
        <dbReference type="SAM" id="MobiDB-lite"/>
    </source>
</evidence>
<reference evidence="2" key="1">
    <citation type="submission" date="2020-11" db="EMBL/GenBank/DDBJ databases">
        <title>Carbohydrate-dependent, anaerobic sulfur respiration: A novel catabolism in halophilic archaea.</title>
        <authorList>
            <person name="Sorokin D.Y."/>
            <person name="Messina E."/>
            <person name="Smedile F."/>
            <person name="La Cono V."/>
            <person name="Hallsworth J.E."/>
            <person name="Yakimov M.M."/>
        </authorList>
    </citation>
    <scope>NUCLEOTIDE SEQUENCE</scope>
    <source>
        <strain evidence="2">AArc-S</strain>
    </source>
</reference>
<dbReference type="Pfam" id="PF24033">
    <property type="entry name" value="DUF7342"/>
    <property type="match status" value="1"/>
</dbReference>
<dbReference type="AlphaFoldDB" id="A0A897MX98"/>
<dbReference type="Proteomes" id="UP000663586">
    <property type="component" value="Chromosome"/>
</dbReference>
<dbReference type="KEGG" id="hara:AArcS_1575"/>
<dbReference type="EMBL" id="CP064786">
    <property type="protein sequence ID" value="QSG02786.1"/>
    <property type="molecule type" value="Genomic_DNA"/>
</dbReference>
<dbReference type="InterPro" id="IPR036390">
    <property type="entry name" value="WH_DNA-bd_sf"/>
</dbReference>
<accession>A0A897MX98</accession>
<feature type="compositionally biased region" description="Acidic residues" evidence="1">
    <location>
        <begin position="1"/>
        <end position="25"/>
    </location>
</feature>
<dbReference type="RefSeq" id="WP_238479927.1">
    <property type="nucleotide sequence ID" value="NZ_CP064786.1"/>
</dbReference>
<dbReference type="InterPro" id="IPR055766">
    <property type="entry name" value="DUF7342"/>
</dbReference>
<evidence type="ECO:0000313" key="2">
    <source>
        <dbReference type="EMBL" id="QSG02786.1"/>
    </source>
</evidence>
<proteinExistence type="predicted"/>
<dbReference type="SUPFAM" id="SSF46785">
    <property type="entry name" value="Winged helix' DNA-binding domain"/>
    <property type="match status" value="1"/>
</dbReference>
<organism evidence="2 3">
    <name type="scientific">Natranaeroarchaeum sulfidigenes</name>
    <dbReference type="NCBI Taxonomy" id="2784880"/>
    <lineage>
        <taxon>Archaea</taxon>
        <taxon>Methanobacteriati</taxon>
        <taxon>Methanobacteriota</taxon>
        <taxon>Stenosarchaea group</taxon>
        <taxon>Halobacteria</taxon>
        <taxon>Halobacteriales</taxon>
        <taxon>Natronoarchaeaceae</taxon>
        <taxon>Natranaeroarchaeum</taxon>
    </lineage>
</organism>
<evidence type="ECO:0000313" key="3">
    <source>
        <dbReference type="Proteomes" id="UP000663586"/>
    </source>
</evidence>
<gene>
    <name evidence="2" type="primary">arsR7</name>
    <name evidence="2" type="ORF">AArcS_1575</name>
</gene>